<dbReference type="InterPro" id="IPR036388">
    <property type="entry name" value="WH-like_DNA-bd_sf"/>
</dbReference>
<evidence type="ECO:0000313" key="3">
    <source>
        <dbReference type="Proteomes" id="UP000663305"/>
    </source>
</evidence>
<protein>
    <submittedName>
        <fullName evidence="2">DNA-binding transcriptional regulator, Lrp family</fullName>
    </submittedName>
</protein>
<keyword evidence="2" id="KW-0238">DNA-binding</keyword>
<gene>
    <name evidence="2" type="ORF">HSBGL_0355</name>
</gene>
<dbReference type="GO" id="GO:0043565">
    <property type="term" value="F:sequence-specific DNA binding"/>
    <property type="evidence" value="ECO:0007669"/>
    <property type="project" value="TreeGrafter"/>
</dbReference>
<name>A0A897NDP5_9EURY</name>
<dbReference type="PANTHER" id="PTHR30154">
    <property type="entry name" value="LEUCINE-RESPONSIVE REGULATORY PROTEIN"/>
    <property type="match status" value="1"/>
</dbReference>
<dbReference type="GO" id="GO:0043200">
    <property type="term" value="P:response to amino acid"/>
    <property type="evidence" value="ECO:0007669"/>
    <property type="project" value="TreeGrafter"/>
</dbReference>
<dbReference type="Proteomes" id="UP000663305">
    <property type="component" value="Chromosome"/>
</dbReference>
<dbReference type="InterPro" id="IPR019887">
    <property type="entry name" value="Tscrpt_reg_AsnC/Lrp_C"/>
</dbReference>
<dbReference type="EMBL" id="CP064789">
    <property type="protein sequence ID" value="QSG10792.1"/>
    <property type="molecule type" value="Genomic_DNA"/>
</dbReference>
<evidence type="ECO:0000259" key="1">
    <source>
        <dbReference type="Pfam" id="PF01037"/>
    </source>
</evidence>
<dbReference type="PANTHER" id="PTHR30154:SF34">
    <property type="entry name" value="TRANSCRIPTIONAL REGULATOR AZLB"/>
    <property type="match status" value="1"/>
</dbReference>
<dbReference type="InterPro" id="IPR036390">
    <property type="entry name" value="WH_DNA-bd_sf"/>
</dbReference>
<reference evidence="2" key="1">
    <citation type="submission" date="2020-11" db="EMBL/GenBank/DDBJ databases">
        <title>Carbohydrate-dependent, anaerobic sulfur respiration: A novel catabolism in halophilic archaea.</title>
        <authorList>
            <person name="Sorokin D.Y."/>
            <person name="Messina E."/>
            <person name="Smedile F."/>
            <person name="La Cono V."/>
            <person name="Hallsworth J.E."/>
            <person name="Yakimov M.M."/>
        </authorList>
    </citation>
    <scope>NUCLEOTIDE SEQUENCE</scope>
    <source>
        <strain evidence="2">HSR-Bgl</strain>
    </source>
</reference>
<dbReference type="SMART" id="SM00344">
    <property type="entry name" value="HTH_ASNC"/>
    <property type="match status" value="1"/>
</dbReference>
<dbReference type="SUPFAM" id="SSF54909">
    <property type="entry name" value="Dimeric alpha+beta barrel"/>
    <property type="match status" value="1"/>
</dbReference>
<dbReference type="Pfam" id="PF01037">
    <property type="entry name" value="AsnC_trans_reg"/>
    <property type="match status" value="1"/>
</dbReference>
<dbReference type="SUPFAM" id="SSF46785">
    <property type="entry name" value="Winged helix' DNA-binding domain"/>
    <property type="match status" value="1"/>
</dbReference>
<sequence length="180" mass="20506">MASQGWEILLLSVASEADMDLSEELLELLQENARYSTDDLARMTDADPETVESEIESLESEGIIRGYQAVVDFEETERERVRAIVELNVTLDRETSYGDIAERIVQFPEVQELRLVSGDYDFDMEVEGDSMREVSHFISDKIAPIPEITQTVTHYHMDTYKTRGIVLGDHDEDDRLSVSP</sequence>
<proteinExistence type="predicted"/>
<accession>A0A897NDP5</accession>
<dbReference type="GO" id="GO:0005829">
    <property type="term" value="C:cytosol"/>
    <property type="evidence" value="ECO:0007669"/>
    <property type="project" value="TreeGrafter"/>
</dbReference>
<dbReference type="AlphaFoldDB" id="A0A897NDP5"/>
<dbReference type="Pfam" id="PF13412">
    <property type="entry name" value="HTH_24"/>
    <property type="match status" value="1"/>
</dbReference>
<organism evidence="2 3">
    <name type="scientific">Halapricum desulfuricans</name>
    <dbReference type="NCBI Taxonomy" id="2841257"/>
    <lineage>
        <taxon>Archaea</taxon>
        <taxon>Methanobacteriati</taxon>
        <taxon>Methanobacteriota</taxon>
        <taxon>Stenosarchaea group</taxon>
        <taxon>Halobacteria</taxon>
        <taxon>Halobacteriales</taxon>
        <taxon>Haloarculaceae</taxon>
        <taxon>Halapricum</taxon>
    </lineage>
</organism>
<dbReference type="Gene3D" id="3.30.70.920">
    <property type="match status" value="1"/>
</dbReference>
<evidence type="ECO:0000313" key="2">
    <source>
        <dbReference type="EMBL" id="QSG10792.1"/>
    </source>
</evidence>
<dbReference type="Gene3D" id="1.10.10.10">
    <property type="entry name" value="Winged helix-like DNA-binding domain superfamily/Winged helix DNA-binding domain"/>
    <property type="match status" value="1"/>
</dbReference>
<dbReference type="InterPro" id="IPR019888">
    <property type="entry name" value="Tscrpt_reg_AsnC-like"/>
</dbReference>
<dbReference type="InterPro" id="IPR011008">
    <property type="entry name" value="Dimeric_a/b-barrel"/>
</dbReference>
<feature type="domain" description="Transcription regulator AsnC/Lrp ligand binding" evidence="1">
    <location>
        <begin position="88"/>
        <end position="158"/>
    </location>
</feature>